<keyword evidence="1" id="KW-0472">Membrane</keyword>
<organism evidence="2 3">
    <name type="scientific">Paractinoplanes globisporus</name>
    <dbReference type="NCBI Taxonomy" id="113565"/>
    <lineage>
        <taxon>Bacteria</taxon>
        <taxon>Bacillati</taxon>
        <taxon>Actinomycetota</taxon>
        <taxon>Actinomycetes</taxon>
        <taxon>Micromonosporales</taxon>
        <taxon>Micromonosporaceae</taxon>
        <taxon>Paractinoplanes</taxon>
    </lineage>
</organism>
<feature type="transmembrane region" description="Helical" evidence="1">
    <location>
        <begin position="455"/>
        <end position="477"/>
    </location>
</feature>
<gene>
    <name evidence="2" type="ORF">ACFY35_09865</name>
</gene>
<feature type="transmembrane region" description="Helical" evidence="1">
    <location>
        <begin position="238"/>
        <end position="258"/>
    </location>
</feature>
<feature type="transmembrane region" description="Helical" evidence="1">
    <location>
        <begin position="296"/>
        <end position="317"/>
    </location>
</feature>
<feature type="transmembrane region" description="Helical" evidence="1">
    <location>
        <begin position="387"/>
        <end position="413"/>
    </location>
</feature>
<evidence type="ECO:0000313" key="2">
    <source>
        <dbReference type="EMBL" id="MFF5289735.1"/>
    </source>
</evidence>
<proteinExistence type="predicted"/>
<feature type="transmembrane region" description="Helical" evidence="1">
    <location>
        <begin position="161"/>
        <end position="184"/>
    </location>
</feature>
<keyword evidence="1" id="KW-1133">Transmembrane helix</keyword>
<feature type="transmembrane region" description="Helical" evidence="1">
    <location>
        <begin position="128"/>
        <end position="149"/>
    </location>
</feature>
<feature type="transmembrane region" description="Helical" evidence="1">
    <location>
        <begin position="501"/>
        <end position="520"/>
    </location>
</feature>
<feature type="transmembrane region" description="Helical" evidence="1">
    <location>
        <begin position="337"/>
        <end position="366"/>
    </location>
</feature>
<dbReference type="RefSeq" id="WP_020518198.1">
    <property type="nucleotide sequence ID" value="NZ_JBIAZU010000002.1"/>
</dbReference>
<accession>A0ABW6WB53</accession>
<comment type="caution">
    <text evidence="2">The sequence shown here is derived from an EMBL/GenBank/DDBJ whole genome shotgun (WGS) entry which is preliminary data.</text>
</comment>
<dbReference type="EMBL" id="JBIAZU010000002">
    <property type="protein sequence ID" value="MFF5289735.1"/>
    <property type="molecule type" value="Genomic_DNA"/>
</dbReference>
<reference evidence="2 3" key="1">
    <citation type="submission" date="2024-10" db="EMBL/GenBank/DDBJ databases">
        <title>The Natural Products Discovery Center: Release of the First 8490 Sequenced Strains for Exploring Actinobacteria Biosynthetic Diversity.</title>
        <authorList>
            <person name="Kalkreuter E."/>
            <person name="Kautsar S.A."/>
            <person name="Yang D."/>
            <person name="Bader C.D."/>
            <person name="Teijaro C.N."/>
            <person name="Fluegel L."/>
            <person name="Davis C.M."/>
            <person name="Simpson J.R."/>
            <person name="Lauterbach L."/>
            <person name="Steele A.D."/>
            <person name="Gui C."/>
            <person name="Meng S."/>
            <person name="Li G."/>
            <person name="Viehrig K."/>
            <person name="Ye F."/>
            <person name="Su P."/>
            <person name="Kiefer A.F."/>
            <person name="Nichols A."/>
            <person name="Cepeda A.J."/>
            <person name="Yan W."/>
            <person name="Fan B."/>
            <person name="Jiang Y."/>
            <person name="Adhikari A."/>
            <person name="Zheng C.-J."/>
            <person name="Schuster L."/>
            <person name="Cowan T.M."/>
            <person name="Smanski M.J."/>
            <person name="Chevrette M.G."/>
            <person name="De Carvalho L.P.S."/>
            <person name="Shen B."/>
        </authorList>
    </citation>
    <scope>NUCLEOTIDE SEQUENCE [LARGE SCALE GENOMIC DNA]</scope>
    <source>
        <strain evidence="2 3">NPDC000087</strain>
    </source>
</reference>
<name>A0ABW6WB53_9ACTN</name>
<evidence type="ECO:0000256" key="1">
    <source>
        <dbReference type="SAM" id="Phobius"/>
    </source>
</evidence>
<sequence>MSQVLTGARPLLRASLKQDARNIGPWIVLISALSATSVLAYGWVFPDLQDRLQLAATLGSNPALSLIFGPARDLMTADGFNAWRAGALGTFFAGLMTIFIVVRNSRAAEDSGQAELLASGVMGRQTRLAVATLMAVLASIALGIVSWLLTIACGGGLLNSLALSSTYTASGLMFAGVAGIAAQLGSDARTANSIAVAVLGITFVVRGYLDASQASPWATWLTPLGWLEEVRPATENNAWPLLLALGLAIALTGVGLVLHARRDFGQGVVAPRRGPARGGWVASVWGLALRINRGSLISWLVAFAGLGAVFGFLATSVGDILADSPLVKSNATTEGGLIFAFIVTILQLAGIIAAVFGVQIVMRVYAEEIDYRVEPVLAGAVSRSKYLASNAVIAFAGPAVALLVAGTVIGLIASAAEPSIAAGDVILQAAATIPAVWVLVGLALATVGANPRARLAGWLGVVAVFALTLLGPLFRLWDWILGISPLWHVPNVTVPSPDWSGLGWVSLVAVLLTAVAFAGFRRRDVL</sequence>
<dbReference type="Proteomes" id="UP001602245">
    <property type="component" value="Unassembled WGS sequence"/>
</dbReference>
<protein>
    <submittedName>
        <fullName evidence="2">ABC transporter permease</fullName>
    </submittedName>
</protein>
<feature type="transmembrane region" description="Helical" evidence="1">
    <location>
        <begin position="191"/>
        <end position="209"/>
    </location>
</feature>
<feature type="transmembrane region" description="Helical" evidence="1">
    <location>
        <begin position="425"/>
        <end position="448"/>
    </location>
</feature>
<feature type="transmembrane region" description="Helical" evidence="1">
    <location>
        <begin position="23"/>
        <end position="44"/>
    </location>
</feature>
<feature type="transmembrane region" description="Helical" evidence="1">
    <location>
        <begin position="82"/>
        <end position="102"/>
    </location>
</feature>
<keyword evidence="1" id="KW-0812">Transmembrane</keyword>
<keyword evidence="3" id="KW-1185">Reference proteome</keyword>
<evidence type="ECO:0000313" key="3">
    <source>
        <dbReference type="Proteomes" id="UP001602245"/>
    </source>
</evidence>